<dbReference type="InterPro" id="IPR000734">
    <property type="entry name" value="TAG_lipase"/>
</dbReference>
<dbReference type="Pfam" id="PF00151">
    <property type="entry name" value="Lipase"/>
    <property type="match status" value="1"/>
</dbReference>
<feature type="domain" description="Lipase" evidence="6">
    <location>
        <begin position="117"/>
        <end position="194"/>
    </location>
</feature>
<dbReference type="Proteomes" id="UP000079169">
    <property type="component" value="Unplaced"/>
</dbReference>
<evidence type="ECO:0000313" key="7">
    <source>
        <dbReference type="Proteomes" id="UP000079169"/>
    </source>
</evidence>
<comment type="subcellular location">
    <subcellularLocation>
        <location evidence="1">Secreted</location>
    </subcellularLocation>
</comment>
<dbReference type="GO" id="GO:0016042">
    <property type="term" value="P:lipid catabolic process"/>
    <property type="evidence" value="ECO:0007669"/>
    <property type="project" value="TreeGrafter"/>
</dbReference>
<dbReference type="InterPro" id="IPR013818">
    <property type="entry name" value="Lipase"/>
</dbReference>
<sequence>MNFSNVMERRYYNTSVLGLLTWSYGLTSLLHSKTIDPERLEQILDFILYEGSVLFESSPGIGSGLFESGSTQPLLMVVMNVFLCTTMTMYWASLPYAFRFLPKGKCSYCCPINEPDDITFLLFTRANSHTPDILRAGHEMDLKMSHMNRQMTTVFYIHGFTEQANGESGTTVKDAYLRRGDFNIILVDWSGLSAFPWYTNAKHFI</sequence>
<keyword evidence="5" id="KW-1133">Transmembrane helix</keyword>
<dbReference type="PaxDb" id="121845-A0A3Q0JEU0"/>
<evidence type="ECO:0000256" key="2">
    <source>
        <dbReference type="ARBA" id="ARBA00010701"/>
    </source>
</evidence>
<dbReference type="SUPFAM" id="SSF53474">
    <property type="entry name" value="alpha/beta-Hydrolases"/>
    <property type="match status" value="1"/>
</dbReference>
<comment type="similarity">
    <text evidence="2 4">Belongs to the AB hydrolase superfamily. Lipase family.</text>
</comment>
<evidence type="ECO:0000256" key="4">
    <source>
        <dbReference type="RuleBase" id="RU004262"/>
    </source>
</evidence>
<evidence type="ECO:0000256" key="3">
    <source>
        <dbReference type="ARBA" id="ARBA00022525"/>
    </source>
</evidence>
<dbReference type="STRING" id="121845.A0A3Q0JEU0"/>
<protein>
    <submittedName>
        <fullName evidence="8">Uncharacterized protein LOC103519848</fullName>
    </submittedName>
</protein>
<dbReference type="InterPro" id="IPR029058">
    <property type="entry name" value="AB_hydrolase_fold"/>
</dbReference>
<reference evidence="8" key="1">
    <citation type="submission" date="2025-08" db="UniProtKB">
        <authorList>
            <consortium name="RefSeq"/>
        </authorList>
    </citation>
    <scope>IDENTIFICATION</scope>
</reference>
<dbReference type="GO" id="GO:0005615">
    <property type="term" value="C:extracellular space"/>
    <property type="evidence" value="ECO:0007669"/>
    <property type="project" value="TreeGrafter"/>
</dbReference>
<dbReference type="Gene3D" id="3.40.50.1820">
    <property type="entry name" value="alpha/beta hydrolase"/>
    <property type="match status" value="1"/>
</dbReference>
<keyword evidence="5" id="KW-0812">Transmembrane</keyword>
<organism evidence="7 8">
    <name type="scientific">Diaphorina citri</name>
    <name type="common">Asian citrus psyllid</name>
    <dbReference type="NCBI Taxonomy" id="121845"/>
    <lineage>
        <taxon>Eukaryota</taxon>
        <taxon>Metazoa</taxon>
        <taxon>Ecdysozoa</taxon>
        <taxon>Arthropoda</taxon>
        <taxon>Hexapoda</taxon>
        <taxon>Insecta</taxon>
        <taxon>Pterygota</taxon>
        <taxon>Neoptera</taxon>
        <taxon>Paraneoptera</taxon>
        <taxon>Hemiptera</taxon>
        <taxon>Sternorrhyncha</taxon>
        <taxon>Psylloidea</taxon>
        <taxon>Psyllidae</taxon>
        <taxon>Diaphorininae</taxon>
        <taxon>Diaphorina</taxon>
    </lineage>
</organism>
<keyword evidence="7" id="KW-1185">Reference proteome</keyword>
<evidence type="ECO:0000256" key="1">
    <source>
        <dbReference type="ARBA" id="ARBA00004613"/>
    </source>
</evidence>
<evidence type="ECO:0000256" key="5">
    <source>
        <dbReference type="SAM" id="Phobius"/>
    </source>
</evidence>
<keyword evidence="5" id="KW-0472">Membrane</keyword>
<dbReference type="GeneID" id="103519848"/>
<evidence type="ECO:0000259" key="6">
    <source>
        <dbReference type="Pfam" id="PF00151"/>
    </source>
</evidence>
<dbReference type="KEGG" id="dci:103519848"/>
<dbReference type="PANTHER" id="PTHR11610:SF169">
    <property type="entry name" value="GH15759P-RELATED"/>
    <property type="match status" value="1"/>
</dbReference>
<proteinExistence type="inferred from homology"/>
<dbReference type="PANTHER" id="PTHR11610">
    <property type="entry name" value="LIPASE"/>
    <property type="match status" value="1"/>
</dbReference>
<name>A0A3Q0JEU0_DIACI</name>
<accession>A0A3Q0JEU0</accession>
<dbReference type="RefSeq" id="XP_026686976.1">
    <property type="nucleotide sequence ID" value="XM_026831175.1"/>
</dbReference>
<dbReference type="AlphaFoldDB" id="A0A3Q0JEU0"/>
<dbReference type="GO" id="GO:0016298">
    <property type="term" value="F:lipase activity"/>
    <property type="evidence" value="ECO:0007669"/>
    <property type="project" value="InterPro"/>
</dbReference>
<feature type="transmembrane region" description="Helical" evidence="5">
    <location>
        <begin position="74"/>
        <end position="98"/>
    </location>
</feature>
<gene>
    <name evidence="8" type="primary">LOC103519848</name>
</gene>
<evidence type="ECO:0000313" key="8">
    <source>
        <dbReference type="RefSeq" id="XP_026686976.1"/>
    </source>
</evidence>
<keyword evidence="3" id="KW-0964">Secreted</keyword>
<dbReference type="GO" id="GO:0017171">
    <property type="term" value="F:serine hydrolase activity"/>
    <property type="evidence" value="ECO:0007669"/>
    <property type="project" value="TreeGrafter"/>
</dbReference>